<evidence type="ECO:0000313" key="5">
    <source>
        <dbReference type="Proteomes" id="UP001139721"/>
    </source>
</evidence>
<gene>
    <name evidence="4" type="ORF">LOX96_02850</name>
</gene>
<evidence type="ECO:0000259" key="3">
    <source>
        <dbReference type="Pfam" id="PF13505"/>
    </source>
</evidence>
<comment type="caution">
    <text evidence="4">The sequence shown here is derived from an EMBL/GenBank/DDBJ whole genome shotgun (WGS) entry which is preliminary data.</text>
</comment>
<dbReference type="Proteomes" id="UP001139721">
    <property type="component" value="Unassembled WGS sequence"/>
</dbReference>
<reference evidence="4" key="1">
    <citation type="submission" date="2021-11" db="EMBL/GenBank/DDBJ databases">
        <title>Legionella maioricencis sp. nov., a new species isolated from hot water samples in Mallorca.</title>
        <authorList>
            <person name="Crespi S."/>
            <person name="Drasar V."/>
            <person name="Salva-Serra F."/>
            <person name="Jaen-Luchoro D."/>
            <person name="Pineiro-Iglesias B."/>
            <person name="Aliaga F."/>
            <person name="Fernandez-Juarez V."/>
            <person name="Coll G."/>
            <person name="Moore E.R.B."/>
            <person name="Bennasar-Figueras A."/>
        </authorList>
    </citation>
    <scope>NUCLEOTIDE SEQUENCE</scope>
    <source>
        <strain evidence="4">HCPI-6</strain>
    </source>
</reference>
<organism evidence="4 5">
    <name type="scientific">Legionella maioricensis</name>
    <dbReference type="NCBI Taxonomy" id="2896528"/>
    <lineage>
        <taxon>Bacteria</taxon>
        <taxon>Pseudomonadati</taxon>
        <taxon>Pseudomonadota</taxon>
        <taxon>Gammaproteobacteria</taxon>
        <taxon>Legionellales</taxon>
        <taxon>Legionellaceae</taxon>
        <taxon>Legionella</taxon>
    </lineage>
</organism>
<keyword evidence="1 2" id="KW-0732">Signal</keyword>
<dbReference type="Gene3D" id="2.40.160.20">
    <property type="match status" value="1"/>
</dbReference>
<dbReference type="AlphaFoldDB" id="A0A9X2CZ77"/>
<evidence type="ECO:0000256" key="1">
    <source>
        <dbReference type="ARBA" id="ARBA00022729"/>
    </source>
</evidence>
<dbReference type="InterPro" id="IPR011250">
    <property type="entry name" value="OMP/PagP_B-barrel"/>
</dbReference>
<name>A0A9X2CZ77_9GAMM</name>
<proteinExistence type="predicted"/>
<dbReference type="SUPFAM" id="SSF56925">
    <property type="entry name" value="OMPA-like"/>
    <property type="match status" value="1"/>
</dbReference>
<feature type="domain" description="Outer membrane protein beta-barrel" evidence="3">
    <location>
        <begin position="97"/>
        <end position="259"/>
    </location>
</feature>
<dbReference type="Pfam" id="PF13505">
    <property type="entry name" value="OMP_b-brl"/>
    <property type="match status" value="1"/>
</dbReference>
<feature type="signal peptide" evidence="2">
    <location>
        <begin position="1"/>
        <end position="27"/>
    </location>
</feature>
<keyword evidence="5" id="KW-1185">Reference proteome</keyword>
<sequence>MYRNMGKKLSSLILILCSGLDVQTVLAGNQHNNHHTLLKDNEHLSAYVITLSAGPVWTEGGETQTFFLQPDVEKTYTADNSLPALAEGALFLGIQRALNTRIQGQLGVELAAASNARLSGDIWDDADPVFDNYTYRYHIQHSHIALKGKLLMNTGHIVLPYISGSIGIGSNQARAFIITPKNSAAVPTPAFLSHTESGFTYTAGAGIQKALSEHWHAGVGYEFADWGKNNLAPAPGQTMGQGLTLDHIYTHQLQFSLSYTV</sequence>
<dbReference type="RefSeq" id="WP_250420421.1">
    <property type="nucleotide sequence ID" value="NZ_JAJKBJ010000002.1"/>
</dbReference>
<protein>
    <submittedName>
        <fullName evidence="4">Outer membrane beta-barrel protein</fullName>
    </submittedName>
</protein>
<evidence type="ECO:0000313" key="4">
    <source>
        <dbReference type="EMBL" id="MCL9683022.1"/>
    </source>
</evidence>
<dbReference type="EMBL" id="JAJKBJ010000002">
    <property type="protein sequence ID" value="MCL9683022.1"/>
    <property type="molecule type" value="Genomic_DNA"/>
</dbReference>
<evidence type="ECO:0000256" key="2">
    <source>
        <dbReference type="SAM" id="SignalP"/>
    </source>
</evidence>
<accession>A0A9X2CZ77</accession>
<feature type="chain" id="PRO_5040855645" evidence="2">
    <location>
        <begin position="28"/>
        <end position="261"/>
    </location>
</feature>
<dbReference type="InterPro" id="IPR027385">
    <property type="entry name" value="Beta-barrel_OMP"/>
</dbReference>